<sequence length="412" mass="46549">RLLEVKHLYKKVENQIKMAKMVLMSEIDKRTNILLEQLEKITSERKQRLEQQLQGVVVLGRQVEHVQNFISWAVCSKKTIPFLFSKELIVFQIQRLLETNSNTDMGPPLKIKFTWDPSYWTKQLSDLGSFTMEGEHVSHSDVLLCGNIRGLQPSLYSGHPSPAPQLETSQPHQFPPAIRCSAPVCCSHCLSIPHPNKAQPSYQDTNHHKSFHQPPALHQQHFPLQYSLQHQDREPRGAPQPVKLLQAGLEQQPRSETANVSGRVGKPFPAQQLQQSCAGVSHEAQQLHTSPPQASLQTSAVGVQLGHLQKIKSNHMLQPSPQQQQLPLTSPLPGHDEGTHKQVIQQSLDIMHHQFELEEMKKDLELLLQAQGQSSLQLNRAKPPQPVQQTIVGQINYIVRQPAPVQQQVQDE</sequence>
<dbReference type="OrthoDB" id="1870062at2759"/>
<proteinExistence type="predicted"/>
<evidence type="ECO:0000313" key="3">
    <source>
        <dbReference type="EMBL" id="NXR97221.1"/>
    </source>
</evidence>
<feature type="non-terminal residue" evidence="3">
    <location>
        <position position="412"/>
    </location>
</feature>
<name>A0A7L2QJW0_9PASS</name>
<dbReference type="GO" id="GO:0005634">
    <property type="term" value="C:nucleus"/>
    <property type="evidence" value="ECO:0007669"/>
    <property type="project" value="UniProtKB-SubCell"/>
</dbReference>
<dbReference type="EMBL" id="VYZR01000117">
    <property type="protein sequence ID" value="NXR97221.1"/>
    <property type="molecule type" value="Genomic_DNA"/>
</dbReference>
<dbReference type="PANTHER" id="PTHR45915:SF7">
    <property type="entry name" value="TRIPARTITE MOTIF-CONTAINING PROTEIN 66"/>
    <property type="match status" value="1"/>
</dbReference>
<comment type="subcellular location">
    <subcellularLocation>
        <location evidence="1">Nucleus</location>
    </subcellularLocation>
</comment>
<evidence type="ECO:0000313" key="4">
    <source>
        <dbReference type="Proteomes" id="UP000570288"/>
    </source>
</evidence>
<dbReference type="AlphaFoldDB" id="A0A7L2QJW0"/>
<feature type="non-terminal residue" evidence="3">
    <location>
        <position position="1"/>
    </location>
</feature>
<keyword evidence="4" id="KW-1185">Reference proteome</keyword>
<comment type="caution">
    <text evidence="3">The sequence shown here is derived from an EMBL/GenBank/DDBJ whole genome shotgun (WGS) entry which is preliminary data.</text>
</comment>
<dbReference type="GO" id="GO:0000785">
    <property type="term" value="C:chromatin"/>
    <property type="evidence" value="ECO:0007669"/>
    <property type="project" value="TreeGrafter"/>
</dbReference>
<organism evidence="3 4">
    <name type="scientific">Oxylabes madagascariensis</name>
    <name type="common">white-throated Oxylabes</name>
    <dbReference type="NCBI Taxonomy" id="98144"/>
    <lineage>
        <taxon>Eukaryota</taxon>
        <taxon>Metazoa</taxon>
        <taxon>Chordata</taxon>
        <taxon>Craniata</taxon>
        <taxon>Vertebrata</taxon>
        <taxon>Euteleostomi</taxon>
        <taxon>Archelosauria</taxon>
        <taxon>Archosauria</taxon>
        <taxon>Dinosauria</taxon>
        <taxon>Saurischia</taxon>
        <taxon>Theropoda</taxon>
        <taxon>Coelurosauria</taxon>
        <taxon>Aves</taxon>
        <taxon>Neognathae</taxon>
        <taxon>Neoaves</taxon>
        <taxon>Telluraves</taxon>
        <taxon>Australaves</taxon>
        <taxon>Passeriformes</taxon>
        <taxon>Sylvioidea</taxon>
        <taxon>Timaliidae</taxon>
        <taxon>Oxylabes</taxon>
    </lineage>
</organism>
<gene>
    <name evidence="3" type="primary">Trim66</name>
    <name evidence="3" type="ORF">OXYMAD_R01556</name>
</gene>
<protein>
    <submittedName>
        <fullName evidence="3">TRI66 protein</fullName>
    </submittedName>
</protein>
<dbReference type="Proteomes" id="UP000570288">
    <property type="component" value="Unassembled WGS sequence"/>
</dbReference>
<dbReference type="SMART" id="SM00502">
    <property type="entry name" value="BBC"/>
    <property type="match status" value="1"/>
</dbReference>
<feature type="domain" description="B-box C-terminal" evidence="2">
    <location>
        <begin position="1"/>
        <end position="99"/>
    </location>
</feature>
<evidence type="ECO:0000259" key="2">
    <source>
        <dbReference type="SMART" id="SM00502"/>
    </source>
</evidence>
<reference evidence="3 4" key="1">
    <citation type="submission" date="2019-09" db="EMBL/GenBank/DDBJ databases">
        <title>Bird 10,000 Genomes (B10K) Project - Family phase.</title>
        <authorList>
            <person name="Zhang G."/>
        </authorList>
    </citation>
    <scope>NUCLEOTIDE SEQUENCE [LARGE SCALE GENOMIC DNA]</scope>
    <source>
        <strain evidence="3">B10K-DU-002-81</strain>
    </source>
</reference>
<dbReference type="InterPro" id="IPR003649">
    <property type="entry name" value="Bbox_C"/>
</dbReference>
<dbReference type="PANTHER" id="PTHR45915">
    <property type="entry name" value="TRANSCRIPTION INTERMEDIARY FACTOR"/>
    <property type="match status" value="1"/>
</dbReference>
<evidence type="ECO:0000256" key="1">
    <source>
        <dbReference type="ARBA" id="ARBA00004123"/>
    </source>
</evidence>
<accession>A0A7L2QJW0</accession>